<dbReference type="InterPro" id="IPR028082">
    <property type="entry name" value="Peripla_BP_I"/>
</dbReference>
<protein>
    <submittedName>
        <fullName evidence="1">LacI family transcriptional regulator</fullName>
    </submittedName>
</protein>
<keyword evidence="2" id="KW-1185">Reference proteome</keyword>
<dbReference type="Pfam" id="PF13377">
    <property type="entry name" value="Peripla_BP_3"/>
    <property type="match status" value="1"/>
</dbReference>
<dbReference type="CDD" id="cd01392">
    <property type="entry name" value="HTH_LacI"/>
    <property type="match status" value="1"/>
</dbReference>
<dbReference type="InterPro" id="IPR000843">
    <property type="entry name" value="HTH_LacI"/>
</dbReference>
<dbReference type="OrthoDB" id="9803256at2"/>
<dbReference type="InterPro" id="IPR010982">
    <property type="entry name" value="Lambda_DNA-bd_dom_sf"/>
</dbReference>
<comment type="caution">
    <text evidence="1">The sequence shown here is derived from an EMBL/GenBank/DDBJ whole genome shotgun (WGS) entry which is preliminary data.</text>
</comment>
<dbReference type="Gene3D" id="3.40.50.2300">
    <property type="match status" value="2"/>
</dbReference>
<dbReference type="GO" id="GO:0000976">
    <property type="term" value="F:transcription cis-regulatory region binding"/>
    <property type="evidence" value="ECO:0007669"/>
    <property type="project" value="TreeGrafter"/>
</dbReference>
<gene>
    <name evidence="1" type="ORF">ECE50_018655</name>
</gene>
<dbReference type="EMBL" id="RIAR02000001">
    <property type="protein sequence ID" value="NSL88869.1"/>
    <property type="molecule type" value="Genomic_DNA"/>
</dbReference>
<dbReference type="Proteomes" id="UP000281028">
    <property type="component" value="Unassembled WGS sequence"/>
</dbReference>
<organism evidence="1 2">
    <name type="scientific">Chitinophaga solisilvae</name>
    <dbReference type="NCBI Taxonomy" id="1233460"/>
    <lineage>
        <taxon>Bacteria</taxon>
        <taxon>Pseudomonadati</taxon>
        <taxon>Bacteroidota</taxon>
        <taxon>Chitinophagia</taxon>
        <taxon>Chitinophagales</taxon>
        <taxon>Chitinophagaceae</taxon>
        <taxon>Chitinophaga</taxon>
    </lineage>
</organism>
<dbReference type="PRINTS" id="PR00036">
    <property type="entry name" value="HTHLACI"/>
</dbReference>
<dbReference type="SUPFAM" id="SSF53822">
    <property type="entry name" value="Periplasmic binding protein-like I"/>
    <property type="match status" value="1"/>
</dbReference>
<evidence type="ECO:0000313" key="2">
    <source>
        <dbReference type="Proteomes" id="UP000281028"/>
    </source>
</evidence>
<proteinExistence type="predicted"/>
<dbReference type="CDD" id="cd19977">
    <property type="entry name" value="PBP1_EndR-like"/>
    <property type="match status" value="1"/>
</dbReference>
<accession>A0A3S1D2R0</accession>
<reference evidence="1" key="1">
    <citation type="submission" date="2020-05" db="EMBL/GenBank/DDBJ databases">
        <title>Chitinophaga laudate sp. nov., isolated from a tropical peat swamp.</title>
        <authorList>
            <person name="Goh C.B.S."/>
            <person name="Lee M.S."/>
            <person name="Parimannan S."/>
            <person name="Pasbakhsh P."/>
            <person name="Yule C.M."/>
            <person name="Rajandas H."/>
            <person name="Loke S."/>
            <person name="Croft L."/>
            <person name="Tan J.B.L."/>
        </authorList>
    </citation>
    <scope>NUCLEOTIDE SEQUENCE</scope>
    <source>
        <strain evidence="1">Mgbs1</strain>
    </source>
</reference>
<name>A0A3S1D2R0_9BACT</name>
<dbReference type="Gene3D" id="1.10.260.40">
    <property type="entry name" value="lambda repressor-like DNA-binding domains"/>
    <property type="match status" value="1"/>
</dbReference>
<evidence type="ECO:0000313" key="1">
    <source>
        <dbReference type="EMBL" id="NSL88869.1"/>
    </source>
</evidence>
<dbReference type="AlphaFoldDB" id="A0A3S1D2R0"/>
<dbReference type="PANTHER" id="PTHR30146">
    <property type="entry name" value="LACI-RELATED TRANSCRIPTIONAL REPRESSOR"/>
    <property type="match status" value="1"/>
</dbReference>
<dbReference type="InterPro" id="IPR046335">
    <property type="entry name" value="LacI/GalR-like_sensor"/>
</dbReference>
<dbReference type="SMART" id="SM00354">
    <property type="entry name" value="HTH_LACI"/>
    <property type="match status" value="1"/>
</dbReference>
<dbReference type="RefSeq" id="WP_127037982.1">
    <property type="nucleotide sequence ID" value="NZ_JAABOK010000012.1"/>
</dbReference>
<dbReference type="PROSITE" id="PS50932">
    <property type="entry name" value="HTH_LACI_2"/>
    <property type="match status" value="1"/>
</dbReference>
<dbReference type="SUPFAM" id="SSF47413">
    <property type="entry name" value="lambda repressor-like DNA-binding domains"/>
    <property type="match status" value="1"/>
</dbReference>
<dbReference type="Pfam" id="PF00356">
    <property type="entry name" value="LacI"/>
    <property type="match status" value="1"/>
</dbReference>
<sequence length="339" mass="37795">MRRLTLKDVAKMAGVAPSTVSFVLNGKAKQMRIRDEVAQKIMQVAEKSGYEPHRVAVNLRTGQSKTLGLIVESISGSFFASLAKTIETEAELMGYNVVYCSTENNAQKGGELIRMLGRQMVDGYLITPAPGMEKEIQQLVQHHKPVVLMDSYFPAIKTPYVLIDNFGGVEQGMEHLIGKGFTKIAFVTVDVKLIQLQERLRGYMTTMKKHGIPVKKKHMLHLKYNKVREESLKEMQEFIEENPEVDAIFFATNYLGILGLEAIAGLGLRMPDDLSVICFDDHDIFRLYPPGISVIEQPIEGIARTAIAMLMQQLGKRTAPMPKNSGVELPGRFILRGSA</sequence>
<dbReference type="GO" id="GO:0003700">
    <property type="term" value="F:DNA-binding transcription factor activity"/>
    <property type="evidence" value="ECO:0007669"/>
    <property type="project" value="TreeGrafter"/>
</dbReference>
<dbReference type="PANTHER" id="PTHR30146:SF109">
    <property type="entry name" value="HTH-TYPE TRANSCRIPTIONAL REGULATOR GALS"/>
    <property type="match status" value="1"/>
</dbReference>